<protein>
    <submittedName>
        <fullName evidence="1">Uncharacterized protein</fullName>
    </submittedName>
</protein>
<dbReference type="AlphaFoldDB" id="A0A975DGA5"/>
<reference evidence="1" key="1">
    <citation type="submission" date="2021-03" db="EMBL/GenBank/DDBJ databases">
        <title>Complete Genome of Pseudoalteromonas xiamenensis STKMTI.2, a new potential marine bacterium producing anti-Vibrio compounds.</title>
        <authorList>
            <person name="Handayani D.P."/>
            <person name="Isnansetyo A."/>
            <person name="Istiqomah I."/>
            <person name="Jumina J."/>
        </authorList>
    </citation>
    <scope>NUCLEOTIDE SEQUENCE</scope>
    <source>
        <strain evidence="1">STKMTI.2</strain>
    </source>
</reference>
<dbReference type="EMBL" id="CP072133">
    <property type="protein sequence ID" value="QTH71238.1"/>
    <property type="molecule type" value="Genomic_DNA"/>
</dbReference>
<accession>A0A975DGA5</accession>
<dbReference type="RefSeq" id="WP_208842879.1">
    <property type="nucleotide sequence ID" value="NZ_CP072133.1"/>
</dbReference>
<sequence>MPQRLKKAASEKAELSFAYEYARLSASKSILEVVVKPAKFGDVHQLAISGRILDITALSQQSEDIAIEHFFWQKSTTIEQSWGFNLGFAKWKASSKDFDKIQYIENRDTSGLVQLSTVAKRGYQDKVGGNKRNFYIEFDAVMPDYEALQAITVNSFDLSLNLAHILEEGAVDASDIENIVDDLIIWDLASLEQISELKQELETNLVHASNIKFIKLLHVKPEGLRKLLPLMASLPTELIAKSLAVALPLNSGLKEVRSTGVRAFFYAPIFDAILQGSLKTTDEIADSTSRLLRKYGYSDAGKKEKDWRKKGSHSLIAHVCQTHPSIRIDVEHLIEGFALINQAVALNGKKEVLVKAYRLFDDMGEHGFYVRFFGHLLLNIAKQDERVYNLIERSLKVEYTQDGVPKEFVLFRR</sequence>
<gene>
    <name evidence="1" type="ORF">J5O05_15820</name>
</gene>
<keyword evidence="2" id="KW-1185">Reference proteome</keyword>
<name>A0A975DGA5_9GAMM</name>
<proteinExistence type="predicted"/>
<evidence type="ECO:0000313" key="2">
    <source>
        <dbReference type="Proteomes" id="UP000664904"/>
    </source>
</evidence>
<evidence type="ECO:0000313" key="1">
    <source>
        <dbReference type="EMBL" id="QTH71238.1"/>
    </source>
</evidence>
<dbReference type="KEGG" id="pxi:J5O05_15820"/>
<organism evidence="1 2">
    <name type="scientific">Pseudoalteromonas xiamenensis</name>
    <dbReference type="NCBI Taxonomy" id="882626"/>
    <lineage>
        <taxon>Bacteria</taxon>
        <taxon>Pseudomonadati</taxon>
        <taxon>Pseudomonadota</taxon>
        <taxon>Gammaproteobacteria</taxon>
        <taxon>Alteromonadales</taxon>
        <taxon>Pseudoalteromonadaceae</taxon>
        <taxon>Pseudoalteromonas</taxon>
    </lineage>
</organism>
<dbReference type="Proteomes" id="UP000664904">
    <property type="component" value="Chromosome"/>
</dbReference>